<keyword evidence="7 8" id="KW-0472">Membrane</keyword>
<dbReference type="GO" id="GO:0022857">
    <property type="term" value="F:transmembrane transporter activity"/>
    <property type="evidence" value="ECO:0007669"/>
    <property type="project" value="InterPro"/>
</dbReference>
<evidence type="ECO:0000256" key="5">
    <source>
        <dbReference type="ARBA" id="ARBA00022692"/>
    </source>
</evidence>
<feature type="transmembrane region" description="Helical" evidence="8">
    <location>
        <begin position="208"/>
        <end position="229"/>
    </location>
</feature>
<feature type="transmembrane region" description="Helical" evidence="8">
    <location>
        <begin position="166"/>
        <end position="187"/>
    </location>
</feature>
<feature type="transmembrane region" description="Helical" evidence="8">
    <location>
        <begin position="249"/>
        <end position="281"/>
    </location>
</feature>
<name>A0A2T1C0E7_9CYAN</name>
<keyword evidence="10" id="KW-1185">Reference proteome</keyword>
<dbReference type="EMBL" id="PVWJ01000090">
    <property type="protein sequence ID" value="PSB01749.1"/>
    <property type="molecule type" value="Genomic_DNA"/>
</dbReference>
<dbReference type="Proteomes" id="UP000238762">
    <property type="component" value="Unassembled WGS sequence"/>
</dbReference>
<evidence type="ECO:0000256" key="6">
    <source>
        <dbReference type="ARBA" id="ARBA00022989"/>
    </source>
</evidence>
<organism evidence="9 10">
    <name type="scientific">Merismopedia glauca CCAP 1448/3</name>
    <dbReference type="NCBI Taxonomy" id="1296344"/>
    <lineage>
        <taxon>Bacteria</taxon>
        <taxon>Bacillati</taxon>
        <taxon>Cyanobacteriota</taxon>
        <taxon>Cyanophyceae</taxon>
        <taxon>Synechococcales</taxon>
        <taxon>Merismopediaceae</taxon>
        <taxon>Merismopedia</taxon>
    </lineage>
</organism>
<proteinExistence type="inferred from homology"/>
<feature type="transmembrane region" description="Helical" evidence="8">
    <location>
        <begin position="134"/>
        <end position="154"/>
    </location>
</feature>
<comment type="similarity">
    <text evidence="2">Belongs to the binding-protein-dependent transport system permease family. FecCD subfamily.</text>
</comment>
<dbReference type="GO" id="GO:0033214">
    <property type="term" value="P:siderophore-iron import into cell"/>
    <property type="evidence" value="ECO:0007669"/>
    <property type="project" value="TreeGrafter"/>
</dbReference>
<evidence type="ECO:0000313" key="10">
    <source>
        <dbReference type="Proteomes" id="UP000238762"/>
    </source>
</evidence>
<feature type="transmembrane region" description="Helical" evidence="8">
    <location>
        <begin position="79"/>
        <end position="96"/>
    </location>
</feature>
<dbReference type="Pfam" id="PF01032">
    <property type="entry name" value="FecCD"/>
    <property type="match status" value="1"/>
</dbReference>
<dbReference type="AlphaFoldDB" id="A0A2T1C0E7"/>
<feature type="transmembrane region" description="Helical" evidence="8">
    <location>
        <begin position="108"/>
        <end position="127"/>
    </location>
</feature>
<dbReference type="FunFam" id="1.10.3470.10:FF:000001">
    <property type="entry name" value="Vitamin B12 ABC transporter permease BtuC"/>
    <property type="match status" value="1"/>
</dbReference>
<dbReference type="OrthoDB" id="9811721at2"/>
<dbReference type="PANTHER" id="PTHR30472:SF1">
    <property type="entry name" value="FE(3+) DICITRATE TRANSPORT SYSTEM PERMEASE PROTEIN FECC-RELATED"/>
    <property type="match status" value="1"/>
</dbReference>
<protein>
    <submittedName>
        <fullName evidence="9">Iron ABC transporter permease</fullName>
    </submittedName>
</protein>
<dbReference type="Gene3D" id="1.10.3470.10">
    <property type="entry name" value="ABC transporter involved in vitamin B12 uptake, BtuC"/>
    <property type="match status" value="1"/>
</dbReference>
<dbReference type="PANTHER" id="PTHR30472">
    <property type="entry name" value="FERRIC ENTEROBACTIN TRANSPORT SYSTEM PERMEASE PROTEIN"/>
    <property type="match status" value="1"/>
</dbReference>
<reference evidence="9 10" key="1">
    <citation type="submission" date="2018-02" db="EMBL/GenBank/DDBJ databases">
        <authorList>
            <person name="Cohen D.B."/>
            <person name="Kent A.D."/>
        </authorList>
    </citation>
    <scope>NUCLEOTIDE SEQUENCE [LARGE SCALE GENOMIC DNA]</scope>
    <source>
        <strain evidence="9 10">CCAP 1448/3</strain>
    </source>
</reference>
<sequence>MEAEEIRTQERSRGRSLISPQTTLAIGLIIGLFALGVCFCWSLAQGAKHIPLETVYEAMTSSDGSTEQIIVRTVRLPRSLMAIAVGAALAVAGAIMQGLTNNPLADPGILGLESGAALAVVLAAFIYGNPSFTAYAGFAFVGAGITAIAVYGVSSLGKGGVTPLNLTVAGAACSALLSSMTTAILLLSQRTLEDIRFWLAGSLSGRDIALFNQVLPYIVVGLVIALVLGKQITILNLGEDIAQGLGQPIWWVKITAAVSVVLLAGSAVAIAGPVGFVGLVVPHVVRMAIGFDYAWILPYSAIIGAILLLSTDIVSRILIPPQELPVGIVSALIGAPFFVYLTRKQVKHG</sequence>
<keyword evidence="3" id="KW-0813">Transport</keyword>
<comment type="caution">
    <text evidence="9">The sequence shown here is derived from an EMBL/GenBank/DDBJ whole genome shotgun (WGS) entry which is preliminary data.</text>
</comment>
<comment type="subcellular location">
    <subcellularLocation>
        <location evidence="1">Cell membrane</location>
        <topology evidence="1">Multi-pass membrane protein</topology>
    </subcellularLocation>
</comment>
<evidence type="ECO:0000256" key="2">
    <source>
        <dbReference type="ARBA" id="ARBA00007935"/>
    </source>
</evidence>
<dbReference type="GO" id="GO:0005886">
    <property type="term" value="C:plasma membrane"/>
    <property type="evidence" value="ECO:0007669"/>
    <property type="project" value="UniProtKB-SubCell"/>
</dbReference>
<feature type="transmembrane region" description="Helical" evidence="8">
    <location>
        <begin position="293"/>
        <end position="318"/>
    </location>
</feature>
<gene>
    <name evidence="9" type="ORF">C7B64_16665</name>
</gene>
<keyword evidence="6 8" id="KW-1133">Transmembrane helix</keyword>
<evidence type="ECO:0000313" key="9">
    <source>
        <dbReference type="EMBL" id="PSB01749.1"/>
    </source>
</evidence>
<accession>A0A2T1C0E7</accession>
<keyword evidence="4" id="KW-1003">Cell membrane</keyword>
<dbReference type="RefSeq" id="WP_106289786.1">
    <property type="nucleotide sequence ID" value="NZ_CAWNTC010000118.1"/>
</dbReference>
<feature type="transmembrane region" description="Helical" evidence="8">
    <location>
        <begin position="24"/>
        <end position="44"/>
    </location>
</feature>
<evidence type="ECO:0000256" key="8">
    <source>
        <dbReference type="SAM" id="Phobius"/>
    </source>
</evidence>
<evidence type="ECO:0000256" key="7">
    <source>
        <dbReference type="ARBA" id="ARBA00023136"/>
    </source>
</evidence>
<evidence type="ECO:0000256" key="1">
    <source>
        <dbReference type="ARBA" id="ARBA00004651"/>
    </source>
</evidence>
<evidence type="ECO:0000256" key="3">
    <source>
        <dbReference type="ARBA" id="ARBA00022448"/>
    </source>
</evidence>
<dbReference type="SUPFAM" id="SSF81345">
    <property type="entry name" value="ABC transporter involved in vitamin B12 uptake, BtuC"/>
    <property type="match status" value="1"/>
</dbReference>
<dbReference type="InterPro" id="IPR037294">
    <property type="entry name" value="ABC_BtuC-like"/>
</dbReference>
<feature type="transmembrane region" description="Helical" evidence="8">
    <location>
        <begin position="324"/>
        <end position="342"/>
    </location>
</feature>
<dbReference type="CDD" id="cd06550">
    <property type="entry name" value="TM_ABC_iron-siderophores_like"/>
    <property type="match status" value="1"/>
</dbReference>
<reference evidence="9 10" key="2">
    <citation type="submission" date="2018-03" db="EMBL/GenBank/DDBJ databases">
        <title>The ancient ancestry and fast evolution of plastids.</title>
        <authorList>
            <person name="Moore K.R."/>
            <person name="Magnabosco C."/>
            <person name="Momper L."/>
            <person name="Gold D.A."/>
            <person name="Bosak T."/>
            <person name="Fournier G.P."/>
        </authorList>
    </citation>
    <scope>NUCLEOTIDE SEQUENCE [LARGE SCALE GENOMIC DNA]</scope>
    <source>
        <strain evidence="9 10">CCAP 1448/3</strain>
    </source>
</reference>
<keyword evidence="5 8" id="KW-0812">Transmembrane</keyword>
<dbReference type="InterPro" id="IPR000522">
    <property type="entry name" value="ABC_transptr_permease_BtuC"/>
</dbReference>
<evidence type="ECO:0000256" key="4">
    <source>
        <dbReference type="ARBA" id="ARBA00022475"/>
    </source>
</evidence>